<accession>A0A482T718</accession>
<dbReference type="InterPro" id="IPR055998">
    <property type="entry name" value="DUF7576"/>
</dbReference>
<dbReference type="Proteomes" id="UP000465846">
    <property type="component" value="Chromosome"/>
</dbReference>
<protein>
    <recommendedName>
        <fullName evidence="6">Small CPxCG-related zinc finger protein</fullName>
    </recommendedName>
</protein>
<dbReference type="Pfam" id="PF24461">
    <property type="entry name" value="DUF7576"/>
    <property type="match status" value="1"/>
</dbReference>
<proteinExistence type="predicted"/>
<dbReference type="AlphaFoldDB" id="A0A482T718"/>
<evidence type="ECO:0000313" key="4">
    <source>
        <dbReference type="Proteomes" id="UP000294028"/>
    </source>
</evidence>
<reference evidence="3 4" key="1">
    <citation type="submission" date="2018-12" db="EMBL/GenBank/DDBJ databases">
        <title>Genome analysis provides insights into bioremediation potentialities of Halogeometricum borinquense strain N11.</title>
        <authorList>
            <person name="Najjari A."/>
            <person name="Youssef N."/>
            <person name="Fhoula I."/>
            <person name="Ben Dhia O."/>
            <person name="Mahjoubi M."/>
            <person name="Ouzari H.I."/>
            <person name="Cherif A."/>
        </authorList>
    </citation>
    <scope>NUCLEOTIDE SEQUENCE [LARGE SCALE GENOMIC DNA]</scope>
    <source>
        <strain evidence="3 4">N11</strain>
    </source>
</reference>
<organism evidence="3 4">
    <name type="scientific">Halogeometricum borinquense</name>
    <dbReference type="NCBI Taxonomy" id="60847"/>
    <lineage>
        <taxon>Archaea</taxon>
        <taxon>Methanobacteriati</taxon>
        <taxon>Methanobacteriota</taxon>
        <taxon>Stenosarchaea group</taxon>
        <taxon>Halobacteria</taxon>
        <taxon>Halobacteriales</taxon>
        <taxon>Haloferacaceae</taxon>
        <taxon>Halogeometricum</taxon>
    </lineage>
</organism>
<evidence type="ECO:0000313" key="5">
    <source>
        <dbReference type="Proteomes" id="UP000465846"/>
    </source>
</evidence>
<evidence type="ECO:0000313" key="3">
    <source>
        <dbReference type="EMBL" id="RYJ13574.1"/>
    </source>
</evidence>
<dbReference type="GeneID" id="9993699"/>
<evidence type="ECO:0000313" key="2">
    <source>
        <dbReference type="EMBL" id="QIB74087.1"/>
    </source>
</evidence>
<sequence length="60" mass="6838">MVDPTSNLGEDIDESDAPSCSNCDEPIIQSATHRVVTWVEDEQVKYRHFCSDDCRDEYGE</sequence>
<evidence type="ECO:0000256" key="1">
    <source>
        <dbReference type="SAM" id="MobiDB-lite"/>
    </source>
</evidence>
<gene>
    <name evidence="3" type="ORF">ELS19_06115</name>
    <name evidence="2" type="ORF">G3I44_07140</name>
</gene>
<dbReference type="RefSeq" id="WP_006057098.1">
    <property type="nucleotide sequence ID" value="NZ_CP048739.1"/>
</dbReference>
<reference evidence="2 5" key="2">
    <citation type="submission" date="2020-02" db="EMBL/GenBank/DDBJ databases">
        <title>Whole genome sequence of Halogeometricum borinquense strain wsp4.</title>
        <authorList>
            <person name="Verma D.K."/>
            <person name="Gopal K."/>
            <person name="Prasad E.S."/>
        </authorList>
    </citation>
    <scope>NUCLEOTIDE SEQUENCE [LARGE SCALE GENOMIC DNA]</scope>
    <source>
        <strain evidence="2">Wsp4</strain>
        <strain evidence="5">wsp4</strain>
    </source>
</reference>
<dbReference type="Proteomes" id="UP000294028">
    <property type="component" value="Unassembled WGS sequence"/>
</dbReference>
<name>A0A482T718_9EURY</name>
<evidence type="ECO:0008006" key="6">
    <source>
        <dbReference type="Google" id="ProtNLM"/>
    </source>
</evidence>
<dbReference type="EMBL" id="RZHH01000002">
    <property type="protein sequence ID" value="RYJ13574.1"/>
    <property type="molecule type" value="Genomic_DNA"/>
</dbReference>
<dbReference type="OMA" id="PTSDHHE"/>
<feature type="region of interest" description="Disordered" evidence="1">
    <location>
        <begin position="1"/>
        <end position="23"/>
    </location>
</feature>
<dbReference type="EMBL" id="CP048739">
    <property type="protein sequence ID" value="QIB74087.1"/>
    <property type="molecule type" value="Genomic_DNA"/>
</dbReference>